<gene>
    <name evidence="1" type="ORF">CR513_21704</name>
</gene>
<accession>A0A371GYW9</accession>
<reference evidence="1" key="1">
    <citation type="submission" date="2018-05" db="EMBL/GenBank/DDBJ databases">
        <title>Draft genome of Mucuna pruriens seed.</title>
        <authorList>
            <person name="Nnadi N.E."/>
            <person name="Vos R."/>
            <person name="Hasami M.H."/>
            <person name="Devisetty U.K."/>
            <person name="Aguiy J.C."/>
        </authorList>
    </citation>
    <scope>NUCLEOTIDE SEQUENCE [LARGE SCALE GENOMIC DNA]</scope>
    <source>
        <strain evidence="1">JCA_2017</strain>
    </source>
</reference>
<evidence type="ECO:0000313" key="1">
    <source>
        <dbReference type="EMBL" id="RDX95735.1"/>
    </source>
</evidence>
<protein>
    <recommendedName>
        <fullName evidence="3">Copia protein</fullName>
    </recommendedName>
</protein>
<name>A0A371GYW9_MUCPR</name>
<dbReference type="EMBL" id="QJKJ01004054">
    <property type="protein sequence ID" value="RDX95735.1"/>
    <property type="molecule type" value="Genomic_DNA"/>
</dbReference>
<evidence type="ECO:0008006" key="3">
    <source>
        <dbReference type="Google" id="ProtNLM"/>
    </source>
</evidence>
<dbReference type="Proteomes" id="UP000257109">
    <property type="component" value="Unassembled WGS sequence"/>
</dbReference>
<dbReference type="AlphaFoldDB" id="A0A371GYW9"/>
<keyword evidence="2" id="KW-1185">Reference proteome</keyword>
<sequence length="92" mass="10862">MKCKSYATLDQHKAILVAKGYYTQTRGIDYEEIVVPIAKMNTIRKNKSTWRFPQDSILRMKRTRYADSKRHCMDLNSLLEYGLENLLKSLYP</sequence>
<feature type="non-terminal residue" evidence="1">
    <location>
        <position position="1"/>
    </location>
</feature>
<dbReference type="OrthoDB" id="1929979at2759"/>
<evidence type="ECO:0000313" key="2">
    <source>
        <dbReference type="Proteomes" id="UP000257109"/>
    </source>
</evidence>
<organism evidence="1 2">
    <name type="scientific">Mucuna pruriens</name>
    <name type="common">Velvet bean</name>
    <name type="synonym">Dolichos pruriens</name>
    <dbReference type="NCBI Taxonomy" id="157652"/>
    <lineage>
        <taxon>Eukaryota</taxon>
        <taxon>Viridiplantae</taxon>
        <taxon>Streptophyta</taxon>
        <taxon>Embryophyta</taxon>
        <taxon>Tracheophyta</taxon>
        <taxon>Spermatophyta</taxon>
        <taxon>Magnoliopsida</taxon>
        <taxon>eudicotyledons</taxon>
        <taxon>Gunneridae</taxon>
        <taxon>Pentapetalae</taxon>
        <taxon>rosids</taxon>
        <taxon>fabids</taxon>
        <taxon>Fabales</taxon>
        <taxon>Fabaceae</taxon>
        <taxon>Papilionoideae</taxon>
        <taxon>50 kb inversion clade</taxon>
        <taxon>NPAAA clade</taxon>
        <taxon>indigoferoid/millettioid clade</taxon>
        <taxon>Phaseoleae</taxon>
        <taxon>Mucuna</taxon>
    </lineage>
</organism>
<proteinExistence type="predicted"/>
<comment type="caution">
    <text evidence="1">The sequence shown here is derived from an EMBL/GenBank/DDBJ whole genome shotgun (WGS) entry which is preliminary data.</text>
</comment>